<evidence type="ECO:0000259" key="1">
    <source>
        <dbReference type="Pfam" id="PF13649"/>
    </source>
</evidence>
<evidence type="ECO:0000313" key="3">
    <source>
        <dbReference type="Proteomes" id="UP001501265"/>
    </source>
</evidence>
<organism evidence="2 3">
    <name type="scientific">Streptomyces ziwulingensis</name>
    <dbReference type="NCBI Taxonomy" id="1045501"/>
    <lineage>
        <taxon>Bacteria</taxon>
        <taxon>Bacillati</taxon>
        <taxon>Actinomycetota</taxon>
        <taxon>Actinomycetes</taxon>
        <taxon>Kitasatosporales</taxon>
        <taxon>Streptomycetaceae</taxon>
        <taxon>Streptomyces</taxon>
    </lineage>
</organism>
<dbReference type="InterPro" id="IPR029063">
    <property type="entry name" value="SAM-dependent_MTases_sf"/>
</dbReference>
<accession>A0ABP9CAJ5</accession>
<sequence length="229" mass="24490">MTITTDLWHHFGRTRAERDRTVPRAFHWLWSQEGGPGSEILGDLTGKVIGDLGAGAARQAAHLATHQAPARVDAVDASPAQHAMATDLFGHLAPRLRIVRSDAVKHLRTTAGTYDVLYSVFGAVDFTDPRELLPVVAAGLRPGGLLAFSTLAHYLGGAPAESDVVPADIPAKTPDGEATTMRRWVLQEHLWTKVLDESGFTQIDVNVLPPAVEGPRSAATLLVTAVCQA</sequence>
<name>A0ABP9CAJ5_9ACTN</name>
<dbReference type="EMBL" id="BAABIG010000039">
    <property type="protein sequence ID" value="GAA4806262.1"/>
    <property type="molecule type" value="Genomic_DNA"/>
</dbReference>
<keyword evidence="3" id="KW-1185">Reference proteome</keyword>
<protein>
    <recommendedName>
        <fullName evidence="1">Methyltransferase domain-containing protein</fullName>
    </recommendedName>
</protein>
<dbReference type="Proteomes" id="UP001501265">
    <property type="component" value="Unassembled WGS sequence"/>
</dbReference>
<comment type="caution">
    <text evidence="2">The sequence shown here is derived from an EMBL/GenBank/DDBJ whole genome shotgun (WGS) entry which is preliminary data.</text>
</comment>
<dbReference type="SUPFAM" id="SSF53335">
    <property type="entry name" value="S-adenosyl-L-methionine-dependent methyltransferases"/>
    <property type="match status" value="1"/>
</dbReference>
<proteinExistence type="predicted"/>
<evidence type="ECO:0000313" key="2">
    <source>
        <dbReference type="EMBL" id="GAA4806262.1"/>
    </source>
</evidence>
<dbReference type="Gene3D" id="3.40.50.150">
    <property type="entry name" value="Vaccinia Virus protein VP39"/>
    <property type="match status" value="1"/>
</dbReference>
<dbReference type="Pfam" id="PF13649">
    <property type="entry name" value="Methyltransf_25"/>
    <property type="match status" value="1"/>
</dbReference>
<reference evidence="3" key="1">
    <citation type="journal article" date="2019" name="Int. J. Syst. Evol. Microbiol.">
        <title>The Global Catalogue of Microorganisms (GCM) 10K type strain sequencing project: providing services to taxonomists for standard genome sequencing and annotation.</title>
        <authorList>
            <consortium name="The Broad Institute Genomics Platform"/>
            <consortium name="The Broad Institute Genome Sequencing Center for Infectious Disease"/>
            <person name="Wu L."/>
            <person name="Ma J."/>
        </authorList>
    </citation>
    <scope>NUCLEOTIDE SEQUENCE [LARGE SCALE GENOMIC DNA]</scope>
    <source>
        <strain evidence="3">JCM 18081</strain>
    </source>
</reference>
<dbReference type="InterPro" id="IPR041698">
    <property type="entry name" value="Methyltransf_25"/>
</dbReference>
<dbReference type="CDD" id="cd02440">
    <property type="entry name" value="AdoMet_MTases"/>
    <property type="match status" value="1"/>
</dbReference>
<feature type="domain" description="Methyltransferase" evidence="1">
    <location>
        <begin position="51"/>
        <end position="144"/>
    </location>
</feature>
<gene>
    <name evidence="2" type="ORF">GCM10023220_40250</name>
</gene>